<dbReference type="RefSeq" id="WP_217677778.1">
    <property type="nucleotide sequence ID" value="NZ_JAHRVA010000003.1"/>
</dbReference>
<proteinExistence type="predicted"/>
<accession>A0A949UTG6</accession>
<dbReference type="EMBL" id="JAHRVA010000003">
    <property type="protein sequence ID" value="MBV2143805.1"/>
    <property type="molecule type" value="Genomic_DNA"/>
</dbReference>
<protein>
    <recommendedName>
        <fullName evidence="3">Integrase</fullName>
    </recommendedName>
</protein>
<sequence length="106" mass="12066">MTHDQITRRSPNTIASYRDTFRLLLQYPETQTRLLPTELHVAHVDAGIIGQFLPRDEMEALLKALDQSSWFGRCDRMLLPTMQQTGLRASELAPTIPCSQQSVARL</sequence>
<dbReference type="Proteomes" id="UP000752297">
    <property type="component" value="Unassembled WGS sequence"/>
</dbReference>
<comment type="caution">
    <text evidence="1">The sequence shown here is derived from an EMBL/GenBank/DDBJ whole genome shotgun (WGS) entry which is preliminary data.</text>
</comment>
<name>A0A949UTG6_9HYPH</name>
<gene>
    <name evidence="1" type="ORF">KUG47_09875</name>
</gene>
<keyword evidence="2" id="KW-1185">Reference proteome</keyword>
<dbReference type="AlphaFoldDB" id="A0A949UTG6"/>
<evidence type="ECO:0000313" key="1">
    <source>
        <dbReference type="EMBL" id="MBV2143805.1"/>
    </source>
</evidence>
<evidence type="ECO:0000313" key="2">
    <source>
        <dbReference type="Proteomes" id="UP000752297"/>
    </source>
</evidence>
<organism evidence="1 2">
    <name type="scientific">Falsochrobactrum tianjinense</name>
    <dbReference type="NCBI Taxonomy" id="2706015"/>
    <lineage>
        <taxon>Bacteria</taxon>
        <taxon>Pseudomonadati</taxon>
        <taxon>Pseudomonadota</taxon>
        <taxon>Alphaproteobacteria</taxon>
        <taxon>Hyphomicrobiales</taxon>
        <taxon>Brucellaceae</taxon>
        <taxon>Falsochrobactrum</taxon>
    </lineage>
</organism>
<reference evidence="1 2" key="1">
    <citation type="submission" date="2021-06" db="EMBL/GenBank/DDBJ databases">
        <title>Falsochrobactrum tianjin sp.nov., a new petroleum-degrading bacteria isolated from oily soils.</title>
        <authorList>
            <person name="Chen G."/>
            <person name="Chen H."/>
            <person name="Tian J."/>
            <person name="Qing J."/>
            <person name="Zhong L."/>
            <person name="Ma W."/>
            <person name="Song Y."/>
            <person name="Cui X."/>
            <person name="Yan B."/>
        </authorList>
    </citation>
    <scope>NUCLEOTIDE SEQUENCE [LARGE SCALE GENOMIC DNA]</scope>
    <source>
        <strain evidence="1 2">TDYN1</strain>
    </source>
</reference>
<evidence type="ECO:0008006" key="3">
    <source>
        <dbReference type="Google" id="ProtNLM"/>
    </source>
</evidence>